<dbReference type="Proteomes" id="UP000178912">
    <property type="component" value="Unassembled WGS sequence"/>
</dbReference>
<reference evidence="3" key="1">
    <citation type="submission" date="2016-03" db="EMBL/GenBank/DDBJ databases">
        <authorList>
            <person name="Guldener U."/>
        </authorList>
    </citation>
    <scope>NUCLEOTIDE SEQUENCE [LARGE SCALE GENOMIC DNA]</scope>
    <source>
        <strain evidence="3">04CH-RAC-A.6.1</strain>
    </source>
</reference>
<evidence type="ECO:0000313" key="2">
    <source>
        <dbReference type="EMBL" id="CZS98871.1"/>
    </source>
</evidence>
<name>A0A1E1KLK6_9HELO</name>
<feature type="compositionally biased region" description="Basic and acidic residues" evidence="1">
    <location>
        <begin position="341"/>
        <end position="365"/>
    </location>
</feature>
<keyword evidence="3" id="KW-1185">Reference proteome</keyword>
<dbReference type="EMBL" id="FJUX01000038">
    <property type="protein sequence ID" value="CZS98871.1"/>
    <property type="molecule type" value="Genomic_DNA"/>
</dbReference>
<dbReference type="OrthoDB" id="3565096at2759"/>
<gene>
    <name evidence="2" type="ORF">RAG0_07438</name>
</gene>
<proteinExistence type="predicted"/>
<sequence length="391" mass="43644">MPQTTSSALMSNSKEQYQEVPQLQEAAKHIIAITLDSLTVDYLAHCPGDEEKADVRRAFLPAFQRFKCLESINVDLDNFQEVLPISTICLAGATLKKLHATWLHRRGNDTVSLDDLKMLHEQCPLLEDVDIDLPMYPYHDVSGYPKRDGFEADEFVTLLSKFQNLNKIHLHAERFLGCADPAGSHSTDPDYEDAVRLSKRTISSKQGAPFESVTITLEGAYRPENWRKAPGGNPNSMEAKYHWWVRRQWQATVRDGITSFEVLEGSPFVGKAPEETEEERGQANQEWLAHLELHGDGTLKLIRPRFSPGMRVLVYLPEHSPRIDGEIGQESAKNQGTPDKGLCEQEASRHDEAEAEKDENGDNGKRNSPVVEQATSKGTSGSPGGELAGNR</sequence>
<protein>
    <submittedName>
        <fullName evidence="2">Uncharacterized protein</fullName>
    </submittedName>
</protein>
<feature type="compositionally biased region" description="Gly residues" evidence="1">
    <location>
        <begin position="381"/>
        <end position="391"/>
    </location>
</feature>
<evidence type="ECO:0000313" key="3">
    <source>
        <dbReference type="Proteomes" id="UP000178912"/>
    </source>
</evidence>
<dbReference type="AlphaFoldDB" id="A0A1E1KLK6"/>
<feature type="region of interest" description="Disordered" evidence="1">
    <location>
        <begin position="324"/>
        <end position="391"/>
    </location>
</feature>
<evidence type="ECO:0000256" key="1">
    <source>
        <dbReference type="SAM" id="MobiDB-lite"/>
    </source>
</evidence>
<organism evidence="2 3">
    <name type="scientific">Rhynchosporium agropyri</name>
    <dbReference type="NCBI Taxonomy" id="914238"/>
    <lineage>
        <taxon>Eukaryota</taxon>
        <taxon>Fungi</taxon>
        <taxon>Dikarya</taxon>
        <taxon>Ascomycota</taxon>
        <taxon>Pezizomycotina</taxon>
        <taxon>Leotiomycetes</taxon>
        <taxon>Helotiales</taxon>
        <taxon>Ploettnerulaceae</taxon>
        <taxon>Rhynchosporium</taxon>
    </lineage>
</organism>
<accession>A0A1E1KLK6</accession>